<evidence type="ECO:0000259" key="1">
    <source>
        <dbReference type="Pfam" id="PF01261"/>
    </source>
</evidence>
<dbReference type="InterPro" id="IPR013022">
    <property type="entry name" value="Xyl_isomerase-like_TIM-brl"/>
</dbReference>
<dbReference type="SUPFAM" id="SSF51658">
    <property type="entry name" value="Xylose isomerase-like"/>
    <property type="match status" value="1"/>
</dbReference>
<dbReference type="GeneID" id="98660393"/>
<comment type="caution">
    <text evidence="2">The sequence shown here is derived from an EMBL/GenBank/DDBJ whole genome shotgun (WGS) entry which is preliminary data.</text>
</comment>
<protein>
    <submittedName>
        <fullName evidence="2">Sugar phosphate isomerase/epimerase</fullName>
    </submittedName>
</protein>
<evidence type="ECO:0000313" key="2">
    <source>
        <dbReference type="EMBL" id="MCC2176803.1"/>
    </source>
</evidence>
<reference evidence="2 3" key="1">
    <citation type="submission" date="2021-10" db="EMBL/GenBank/DDBJ databases">
        <title>Anaerobic single-cell dispensing facilitates the cultivation of human gut bacteria.</title>
        <authorList>
            <person name="Afrizal A."/>
        </authorList>
    </citation>
    <scope>NUCLEOTIDE SEQUENCE [LARGE SCALE GENOMIC DNA]</scope>
    <source>
        <strain evidence="2 3">CLA-AA-H270</strain>
    </source>
</reference>
<dbReference type="RefSeq" id="WP_227600619.1">
    <property type="nucleotide sequence ID" value="NZ_JAJEPX010000016.1"/>
</dbReference>
<accession>A0AAW4W0A5</accession>
<dbReference type="InterPro" id="IPR050312">
    <property type="entry name" value="IolE/XylAMocC-like"/>
</dbReference>
<dbReference type="Gene3D" id="3.20.20.150">
    <property type="entry name" value="Divalent-metal-dependent TIM barrel enzymes"/>
    <property type="match status" value="1"/>
</dbReference>
<keyword evidence="3" id="KW-1185">Reference proteome</keyword>
<proteinExistence type="predicted"/>
<dbReference type="AlphaFoldDB" id="A0AAW4W0A5"/>
<dbReference type="Proteomes" id="UP001298753">
    <property type="component" value="Unassembled WGS sequence"/>
</dbReference>
<dbReference type="PANTHER" id="PTHR12110">
    <property type="entry name" value="HYDROXYPYRUVATE ISOMERASE"/>
    <property type="match status" value="1"/>
</dbReference>
<keyword evidence="2" id="KW-0413">Isomerase</keyword>
<dbReference type="Pfam" id="PF01261">
    <property type="entry name" value="AP_endonuc_2"/>
    <property type="match status" value="1"/>
</dbReference>
<dbReference type="InterPro" id="IPR036237">
    <property type="entry name" value="Xyl_isomerase-like_sf"/>
</dbReference>
<dbReference type="PANTHER" id="PTHR12110:SF21">
    <property type="entry name" value="XYLOSE ISOMERASE-LIKE TIM BARREL DOMAIN-CONTAINING PROTEIN"/>
    <property type="match status" value="1"/>
</dbReference>
<evidence type="ECO:0000313" key="3">
    <source>
        <dbReference type="Proteomes" id="UP001298753"/>
    </source>
</evidence>
<feature type="domain" description="Xylose isomerase-like TIM barrel" evidence="1">
    <location>
        <begin position="20"/>
        <end position="308"/>
    </location>
</feature>
<organism evidence="2 3">
    <name type="scientific">Agathobaculum butyriciproducens</name>
    <dbReference type="NCBI Taxonomy" id="1628085"/>
    <lineage>
        <taxon>Bacteria</taxon>
        <taxon>Bacillati</taxon>
        <taxon>Bacillota</taxon>
        <taxon>Clostridia</taxon>
        <taxon>Eubacteriales</taxon>
        <taxon>Butyricicoccaceae</taxon>
        <taxon>Agathobaculum</taxon>
    </lineage>
</organism>
<gene>
    <name evidence="2" type="ORF">LKD22_06640</name>
</gene>
<name>A0AAW4W0A5_9FIRM</name>
<dbReference type="EMBL" id="JAJEPX010000016">
    <property type="protein sequence ID" value="MCC2176803.1"/>
    <property type="molecule type" value="Genomic_DNA"/>
</dbReference>
<sequence length="314" mass="35182">MRFCLNTDCLGYMPFEEMLDTVAALGYESIEIACGNWSKAPHIDLDAMLASEETRKNYMDAIAKRGLVLEVLNCSGNQLAPNEEGKQHQEVVEKTFKLAGLLGIKKIVMMSGCPGGSAEDHTPNWIVTSWPPITTRILNWQWEEVLIPYWKKTVELAKANGIEKIALENHGCQMVYNPETLIRLRDAVGPMVGMNLDPSHLMWMGGDPVTAVHKLGADRIYHVHAKDVRMERNYIGPDGVLDTKTIDQFAKRTWNYVALGHGHDVSWWKEFLSCLSMEGYDGPISQEMEDLTMPALTGLKKSTAVLKEAMPCDL</sequence>
<dbReference type="GO" id="GO:0016853">
    <property type="term" value="F:isomerase activity"/>
    <property type="evidence" value="ECO:0007669"/>
    <property type="project" value="UniProtKB-KW"/>
</dbReference>